<organism evidence="2 3">
    <name type="scientific">Sinorhizobium medicae</name>
    <dbReference type="NCBI Taxonomy" id="110321"/>
    <lineage>
        <taxon>Bacteria</taxon>
        <taxon>Pseudomonadati</taxon>
        <taxon>Pseudomonadota</taxon>
        <taxon>Alphaproteobacteria</taxon>
        <taxon>Hyphomicrobiales</taxon>
        <taxon>Rhizobiaceae</taxon>
        <taxon>Sinorhizobium/Ensifer group</taxon>
        <taxon>Sinorhizobium</taxon>
    </lineage>
</organism>
<proteinExistence type="inferred from homology"/>
<dbReference type="InterPro" id="IPR013321">
    <property type="entry name" value="Arc_rbn_hlx_hlx"/>
</dbReference>
<name>A0A508WQ22_9HYPH</name>
<accession>A0A508WQ22</accession>
<dbReference type="GO" id="GO:0006355">
    <property type="term" value="P:regulation of DNA-templated transcription"/>
    <property type="evidence" value="ECO:0007669"/>
    <property type="project" value="InterPro"/>
</dbReference>
<dbReference type="InterPro" id="IPR022789">
    <property type="entry name" value="ParD"/>
</dbReference>
<dbReference type="EMBL" id="CABFNB010000020">
    <property type="protein sequence ID" value="VTZ59615.1"/>
    <property type="molecule type" value="Genomic_DNA"/>
</dbReference>
<gene>
    <name evidence="2" type="ORF">EMEDMD4_1160018</name>
</gene>
<protein>
    <submittedName>
        <fullName evidence="2">Addiction module antidote protein (Modular protein)</fullName>
    </submittedName>
</protein>
<dbReference type="AlphaFoldDB" id="A0A508WQ22"/>
<dbReference type="InterPro" id="IPR010985">
    <property type="entry name" value="Ribbon_hlx_hlx"/>
</dbReference>
<dbReference type="PANTHER" id="PTHR36582:SF2">
    <property type="entry name" value="ANTITOXIN PARD"/>
    <property type="match status" value="1"/>
</dbReference>
<evidence type="ECO:0000313" key="2">
    <source>
        <dbReference type="EMBL" id="VTZ59615.1"/>
    </source>
</evidence>
<dbReference type="Gene3D" id="1.10.1220.10">
    <property type="entry name" value="Met repressor-like"/>
    <property type="match status" value="1"/>
</dbReference>
<reference evidence="2 3" key="1">
    <citation type="submission" date="2019-06" db="EMBL/GenBank/DDBJ databases">
        <authorList>
            <person name="Le Quere A."/>
            <person name="Colella S."/>
        </authorList>
    </citation>
    <scope>NUCLEOTIDE SEQUENCE [LARGE SCALE GENOMIC DNA]</scope>
    <source>
        <strain evidence="2">EmedicaeMD41</strain>
    </source>
</reference>
<dbReference type="PANTHER" id="PTHR36582">
    <property type="entry name" value="ANTITOXIN PARD"/>
    <property type="match status" value="1"/>
</dbReference>
<dbReference type="Pfam" id="PF03693">
    <property type="entry name" value="ParD_antitoxin"/>
    <property type="match status" value="1"/>
</dbReference>
<evidence type="ECO:0000313" key="3">
    <source>
        <dbReference type="Proteomes" id="UP000507954"/>
    </source>
</evidence>
<dbReference type="CDD" id="cd22231">
    <property type="entry name" value="RHH_NikR_HicB-like"/>
    <property type="match status" value="1"/>
</dbReference>
<dbReference type="Proteomes" id="UP000507954">
    <property type="component" value="Unassembled WGS sequence"/>
</dbReference>
<evidence type="ECO:0000256" key="1">
    <source>
        <dbReference type="ARBA" id="ARBA00008580"/>
    </source>
</evidence>
<comment type="similarity">
    <text evidence="1">Belongs to the ParD antitoxin family.</text>
</comment>
<sequence>MLACYISQQREALTAARESGWALDTTSIPIRASESPRETPLMSHVKRLLLGQLVEIANDRIGRKPSIPPQRIDSPLPANRASIAPGAKVSSGEPFSRAPHGLLRGCSRSGVRKSHNVSTGTCVAAPCRGLGVATSGLVVEGRRPVLPIFASAAMVICMGTRNISLPDHLKSFVDEQVAGRGYGTSSEYIRELIRRDQDCLALRRLLLDGASSAPTKPVGEEYFTSLRDRVRGQRGK</sequence>
<dbReference type="SUPFAM" id="SSF47598">
    <property type="entry name" value="Ribbon-helix-helix"/>
    <property type="match status" value="1"/>
</dbReference>